<evidence type="ECO:0000313" key="2">
    <source>
        <dbReference type="Proteomes" id="UP000477739"/>
    </source>
</evidence>
<sequence>MKGIIRTGDPHTGGGTVLKGSTKMKFCGIGVARLGDPVSCPIIGHGLTVIAEGHPEFKDNGIPVAFDGHRCACGCRLISTLPQAVAR</sequence>
<dbReference type="Gene3D" id="2.60.200.60">
    <property type="match status" value="1"/>
</dbReference>
<keyword evidence="2" id="KW-1185">Reference proteome</keyword>
<protein>
    <submittedName>
        <fullName evidence="1">PAAR domain-containing protein</fullName>
    </submittedName>
</protein>
<dbReference type="InterPro" id="IPR008727">
    <property type="entry name" value="PAAR_motif"/>
</dbReference>
<dbReference type="OrthoDB" id="6860016at2"/>
<dbReference type="EMBL" id="WMJZ01000062">
    <property type="protein sequence ID" value="MTH48814.1"/>
    <property type="molecule type" value="Genomic_DNA"/>
</dbReference>
<proteinExistence type="predicted"/>
<dbReference type="Pfam" id="PF05488">
    <property type="entry name" value="PAAR_motif"/>
    <property type="match status" value="1"/>
</dbReference>
<gene>
    <name evidence="1" type="ORF">GJV78_21780</name>
</gene>
<dbReference type="RefSeq" id="WP_155110198.1">
    <property type="nucleotide sequence ID" value="NZ_WMJZ01000062.1"/>
</dbReference>
<organism evidence="1 2">
    <name type="scientific">Intestinirhabdus alba</name>
    <dbReference type="NCBI Taxonomy" id="2899544"/>
    <lineage>
        <taxon>Bacteria</taxon>
        <taxon>Pseudomonadati</taxon>
        <taxon>Pseudomonadota</taxon>
        <taxon>Gammaproteobacteria</taxon>
        <taxon>Enterobacterales</taxon>
        <taxon>Enterobacteriaceae</taxon>
        <taxon>Intestinirhabdus</taxon>
    </lineage>
</organism>
<name>A0A6L6IS67_9ENTR</name>
<dbReference type="Proteomes" id="UP000477739">
    <property type="component" value="Unassembled WGS sequence"/>
</dbReference>
<evidence type="ECO:0000313" key="1">
    <source>
        <dbReference type="EMBL" id="MTH48814.1"/>
    </source>
</evidence>
<dbReference type="CDD" id="cd14744">
    <property type="entry name" value="PAAR_CT_2"/>
    <property type="match status" value="1"/>
</dbReference>
<accession>A0A6L6IS67</accession>
<reference evidence="1 2" key="1">
    <citation type="submission" date="2019-11" db="EMBL/GenBank/DDBJ databases">
        <title>Escherichia alba sp. nov. isolated from the gut of plastic-eating superworms Zophobas atratus.</title>
        <authorList>
            <person name="Yang Y."/>
        </authorList>
    </citation>
    <scope>NUCLEOTIDE SEQUENCE [LARGE SCALE GENOMIC DNA]</scope>
    <source>
        <strain evidence="2">BIT-B35</strain>
    </source>
</reference>
<comment type="caution">
    <text evidence="1">The sequence shown here is derived from an EMBL/GenBank/DDBJ whole genome shotgun (WGS) entry which is preliminary data.</text>
</comment>
<dbReference type="AlphaFoldDB" id="A0A6L6IS67"/>